<evidence type="ECO:0000256" key="4">
    <source>
        <dbReference type="ARBA" id="ARBA00022679"/>
    </source>
</evidence>
<gene>
    <name evidence="10" type="ORF">UNLARM2_0745</name>
</gene>
<evidence type="ECO:0000256" key="8">
    <source>
        <dbReference type="RuleBase" id="RU004506"/>
    </source>
</evidence>
<proteinExistence type="inferred from homology"/>
<keyword evidence="11" id="KW-1185">Reference proteome</keyword>
<keyword evidence="4 8" id="KW-0808">Transferase</keyword>
<evidence type="ECO:0000256" key="2">
    <source>
        <dbReference type="ARBA" id="ARBA00010447"/>
    </source>
</evidence>
<keyword evidence="5 8" id="KW-0663">Pyridoxal phosphate</keyword>
<name>C7DI53_MICA2</name>
<dbReference type="CDD" id="cd06453">
    <property type="entry name" value="SufS_like"/>
    <property type="match status" value="1"/>
</dbReference>
<evidence type="ECO:0000256" key="1">
    <source>
        <dbReference type="ARBA" id="ARBA00001933"/>
    </source>
</evidence>
<sequence length="419" mass="46191">MDDTKTSLDVEAIKKDFPILSTKMSGKPLVYLDSAATSQKPMQVIDAITEYYKKYNANIHRGIYEIAEEATEKYEESKSKIAKMIGAESTENIIYVRNTTEALNLIALTWAEQNISEGDVILISEMEHHSNIVPWLLLSKRKKAKLEYIKVDRDTGLLNDESAKEKLENKPKLVSITYASNVLGTINDVKKISETAHKNGAMVVVDAAQAVPHMKVDVKGIDCDFMAFSGHKMLGPTGIGVLYGKKDILSATEPIMGGGDMIRSVSRYSCTWNDLPWKFEAGTSNIEGGIALGVAADYLNKIGINKIRSHEIELTGYALDRLSEQENVTVYGPGKNNLRSRAGVVSFSINGVHPHDVASIFNSEGIAIRAGHHCAMPLVTEVLGEPAVSRMSFYLYNSKEDVDKAMAAIEKVKQIFKIK</sequence>
<dbReference type="InterPro" id="IPR015422">
    <property type="entry name" value="PyrdxlP-dep_Trfase_small"/>
</dbReference>
<protein>
    <recommendedName>
        <fullName evidence="3 8">Cysteine desulfurase</fullName>
        <ecNumber evidence="3 8">2.8.1.7</ecNumber>
    </recommendedName>
</protein>
<dbReference type="InterPro" id="IPR010970">
    <property type="entry name" value="Cys_dSase_SufS"/>
</dbReference>
<dbReference type="InterPro" id="IPR000192">
    <property type="entry name" value="Aminotrans_V_dom"/>
</dbReference>
<dbReference type="SUPFAM" id="SSF53383">
    <property type="entry name" value="PLP-dependent transferases"/>
    <property type="match status" value="1"/>
</dbReference>
<evidence type="ECO:0000256" key="5">
    <source>
        <dbReference type="ARBA" id="ARBA00022898"/>
    </source>
</evidence>
<dbReference type="PANTHER" id="PTHR43586">
    <property type="entry name" value="CYSTEINE DESULFURASE"/>
    <property type="match status" value="1"/>
</dbReference>
<evidence type="ECO:0000313" key="11">
    <source>
        <dbReference type="Proteomes" id="UP000332487"/>
    </source>
</evidence>
<dbReference type="PANTHER" id="PTHR43586:SF8">
    <property type="entry name" value="CYSTEINE DESULFURASE 1, CHLOROPLASTIC"/>
    <property type="match status" value="1"/>
</dbReference>
<evidence type="ECO:0000256" key="3">
    <source>
        <dbReference type="ARBA" id="ARBA00012239"/>
    </source>
</evidence>
<comment type="similarity">
    <text evidence="2 8">Belongs to the class-V pyridoxal-phosphate-dependent aminotransferase family. Csd subfamily.</text>
</comment>
<reference evidence="10 11" key="2">
    <citation type="journal article" date="2010" name="Proc. Natl. Acad. Sci. U.S.A.">
        <title>Enigmatic, ultrasmall, uncultivated Archaea.</title>
        <authorList>
            <person name="Baker B.J."/>
            <person name="Comolli L.R."/>
            <person name="Dick G.J."/>
            <person name="Hauser L.J."/>
            <person name="Hyatt D."/>
            <person name="Dill B.D."/>
            <person name="Land M.L."/>
            <person name="Verberkmoes N.C."/>
            <person name="Hettich R.L."/>
            <person name="Banfield J.F."/>
        </authorList>
    </citation>
    <scope>NUCLEOTIDE SEQUENCE [LARGE SCALE GENOMIC DNA]</scope>
    <source>
        <strain evidence="10">ARMAN-2</strain>
    </source>
</reference>
<comment type="cofactor">
    <cofactor evidence="1 7">
        <name>pyridoxal 5'-phosphate</name>
        <dbReference type="ChEBI" id="CHEBI:597326"/>
    </cofactor>
</comment>
<dbReference type="Gene3D" id="3.40.640.10">
    <property type="entry name" value="Type I PLP-dependent aspartate aminotransferase-like (Major domain)"/>
    <property type="match status" value="1"/>
</dbReference>
<dbReference type="InterPro" id="IPR015421">
    <property type="entry name" value="PyrdxlP-dep_Trfase_major"/>
</dbReference>
<accession>C7DI53</accession>
<dbReference type="PROSITE" id="PS00595">
    <property type="entry name" value="AA_TRANSFER_CLASS_5"/>
    <property type="match status" value="1"/>
</dbReference>
<organism evidence="10 11">
    <name type="scientific">Candidatus Micrarchaeum acidiphilum ARMAN-2</name>
    <dbReference type="NCBI Taxonomy" id="425595"/>
    <lineage>
        <taxon>Archaea</taxon>
        <taxon>Candidatus Micrarchaeota</taxon>
        <taxon>Candidatus Micrarchaeia</taxon>
        <taxon>Candidatus Micrarchaeales</taxon>
        <taxon>Candidatus Micrarchaeaceae</taxon>
        <taxon>Candidatus Micrarchaeum</taxon>
    </lineage>
</organism>
<dbReference type="GO" id="GO:0006534">
    <property type="term" value="P:cysteine metabolic process"/>
    <property type="evidence" value="ECO:0007669"/>
    <property type="project" value="UniProtKB-UniRule"/>
</dbReference>
<reference evidence="10 11" key="1">
    <citation type="journal article" date="2009" name="Genome Biol.">
        <title>Community-wide analysis of microbial genome sequence signatures.</title>
        <authorList>
            <person name="Dick G.J."/>
            <person name="Andersson A.F."/>
            <person name="Baker B.J."/>
            <person name="Simmons S.L."/>
            <person name="Thomas B.C."/>
            <person name="Yelton A.P."/>
            <person name="Banfield J.F."/>
        </authorList>
    </citation>
    <scope>NUCLEOTIDE SEQUENCE [LARGE SCALE GENOMIC DNA]</scope>
    <source>
        <strain evidence="10">ARMAN-2</strain>
    </source>
</reference>
<comment type="catalytic activity">
    <reaction evidence="6 8">
        <text>(sulfur carrier)-H + L-cysteine = (sulfur carrier)-SH + L-alanine</text>
        <dbReference type="Rhea" id="RHEA:43892"/>
        <dbReference type="Rhea" id="RHEA-COMP:14737"/>
        <dbReference type="Rhea" id="RHEA-COMP:14739"/>
        <dbReference type="ChEBI" id="CHEBI:29917"/>
        <dbReference type="ChEBI" id="CHEBI:35235"/>
        <dbReference type="ChEBI" id="CHEBI:57972"/>
        <dbReference type="ChEBI" id="CHEBI:64428"/>
        <dbReference type="EC" id="2.8.1.7"/>
    </reaction>
</comment>
<dbReference type="Pfam" id="PF00266">
    <property type="entry name" value="Aminotran_5"/>
    <property type="match status" value="1"/>
</dbReference>
<evidence type="ECO:0000256" key="6">
    <source>
        <dbReference type="ARBA" id="ARBA00050776"/>
    </source>
</evidence>
<feature type="domain" description="Aminotransferase class V" evidence="9">
    <location>
        <begin position="30"/>
        <end position="404"/>
    </location>
</feature>
<dbReference type="Gene3D" id="3.90.1150.10">
    <property type="entry name" value="Aspartate Aminotransferase, domain 1"/>
    <property type="match status" value="1"/>
</dbReference>
<dbReference type="InterPro" id="IPR015424">
    <property type="entry name" value="PyrdxlP-dep_Trfase"/>
</dbReference>
<dbReference type="EC" id="2.8.1.7" evidence="3 8"/>
<dbReference type="NCBIfam" id="TIGR01979">
    <property type="entry name" value="sufS"/>
    <property type="match status" value="1"/>
</dbReference>
<dbReference type="GO" id="GO:0031071">
    <property type="term" value="F:cysteine desulfurase activity"/>
    <property type="evidence" value="ECO:0007669"/>
    <property type="project" value="UniProtKB-UniRule"/>
</dbReference>
<dbReference type="Proteomes" id="UP000332487">
    <property type="component" value="Unassembled WGS sequence"/>
</dbReference>
<evidence type="ECO:0000256" key="7">
    <source>
        <dbReference type="RuleBase" id="RU004504"/>
    </source>
</evidence>
<comment type="function">
    <text evidence="8">Catalyzes the removal of elemental sulfur and selenium atoms from L-cysteine, L-cystine, L-selenocysteine, and L-selenocystine to produce L-alanine.</text>
</comment>
<evidence type="ECO:0000259" key="9">
    <source>
        <dbReference type="Pfam" id="PF00266"/>
    </source>
</evidence>
<dbReference type="GO" id="GO:0030170">
    <property type="term" value="F:pyridoxal phosphate binding"/>
    <property type="evidence" value="ECO:0007669"/>
    <property type="project" value="UniProtKB-UniRule"/>
</dbReference>
<dbReference type="EMBL" id="GG697241">
    <property type="protein sequence ID" value="EET89627.1"/>
    <property type="molecule type" value="Genomic_DNA"/>
</dbReference>
<evidence type="ECO:0000313" key="10">
    <source>
        <dbReference type="EMBL" id="EET89627.1"/>
    </source>
</evidence>
<dbReference type="AlphaFoldDB" id="C7DI53"/>
<dbReference type="InterPro" id="IPR020578">
    <property type="entry name" value="Aminotrans_V_PyrdxlP_BS"/>
</dbReference>